<dbReference type="Proteomes" id="UP000528460">
    <property type="component" value="Unassembled WGS sequence"/>
</dbReference>
<organism evidence="2 3">
    <name type="scientific">Corallococcus exercitus</name>
    <dbReference type="NCBI Taxonomy" id="2316736"/>
    <lineage>
        <taxon>Bacteria</taxon>
        <taxon>Pseudomonadati</taxon>
        <taxon>Myxococcota</taxon>
        <taxon>Myxococcia</taxon>
        <taxon>Myxococcales</taxon>
        <taxon>Cystobacterineae</taxon>
        <taxon>Myxococcaceae</taxon>
        <taxon>Corallococcus</taxon>
    </lineage>
</organism>
<feature type="transmembrane region" description="Helical" evidence="1">
    <location>
        <begin position="396"/>
        <end position="415"/>
    </location>
</feature>
<feature type="transmembrane region" description="Helical" evidence="1">
    <location>
        <begin position="145"/>
        <end position="162"/>
    </location>
</feature>
<dbReference type="EMBL" id="JABFJW010000549">
    <property type="protein sequence ID" value="NOK14819.1"/>
    <property type="molecule type" value="Genomic_DNA"/>
</dbReference>
<feature type="transmembrane region" description="Helical" evidence="1">
    <location>
        <begin position="12"/>
        <end position="30"/>
    </location>
</feature>
<proteinExistence type="predicted"/>
<keyword evidence="1" id="KW-1133">Transmembrane helix</keyword>
<feature type="transmembrane region" description="Helical" evidence="1">
    <location>
        <begin position="169"/>
        <end position="186"/>
    </location>
</feature>
<reference evidence="2 3" key="1">
    <citation type="submission" date="2020-05" db="EMBL/GenBank/DDBJ databases">
        <authorList>
            <person name="Whitworth D."/>
        </authorList>
    </citation>
    <scope>NUCLEOTIDE SEQUENCE [LARGE SCALE GENOMIC DNA]</scope>
    <source>
        <strain evidence="2 3">CA046A</strain>
    </source>
</reference>
<evidence type="ECO:0000313" key="2">
    <source>
        <dbReference type="EMBL" id="NOK14819.1"/>
    </source>
</evidence>
<gene>
    <name evidence="2" type="ORF">HNS30_37985</name>
</gene>
<feature type="transmembrane region" description="Helical" evidence="1">
    <location>
        <begin position="255"/>
        <end position="275"/>
    </location>
</feature>
<dbReference type="RefSeq" id="WP_171421879.1">
    <property type="nucleotide sequence ID" value="NZ_JABFJW010000549.1"/>
</dbReference>
<dbReference type="AlphaFoldDB" id="A0A7Y4K171"/>
<evidence type="ECO:0008006" key="4">
    <source>
        <dbReference type="Google" id="ProtNLM"/>
    </source>
</evidence>
<protein>
    <recommendedName>
        <fullName evidence="4">Glycosyltransferase RgtA/B/C/D-like domain-containing protein</fullName>
    </recommendedName>
</protein>
<accession>A0A7Y4K171</accession>
<feature type="transmembrane region" description="Helical" evidence="1">
    <location>
        <begin position="372"/>
        <end position="389"/>
    </location>
</feature>
<feature type="transmembrane region" description="Helical" evidence="1">
    <location>
        <begin position="311"/>
        <end position="329"/>
    </location>
</feature>
<evidence type="ECO:0000313" key="3">
    <source>
        <dbReference type="Proteomes" id="UP000528460"/>
    </source>
</evidence>
<feature type="transmembrane region" description="Helical" evidence="1">
    <location>
        <begin position="341"/>
        <end position="360"/>
    </location>
</feature>
<comment type="caution">
    <text evidence="2">The sequence shown here is derived from an EMBL/GenBank/DDBJ whole genome shotgun (WGS) entry which is preliminary data.</text>
</comment>
<sequence>MLPASPSSRRDFAASSLAPWLLCLGLFGVYTGSKVQIQSDSLWSIPSAASILHEGNADLDEYAPSFTPATDYARTAYGGRTYYEYPPGVMVSALPFLALAEAVFSLGRPLLEHLGTPGARALAWLELFRSTGKVDLGAFHRTEQLIASTYVCAAAALLLIVLRRHVSARAALVTVLLFGLGTTAYSTASRVLWQHGPGLLAIAWVMLLLARPTQVPRTAFLAGLAVSLAYVCRPTHSLTVLVVTAFFVLRFRRLLLVYFAGAALVAVPFCGYNLHVYGAPLSPYFRNTLDIVGPRFLMALAANLVSPSRGLLIYSPFLVLAGVGFVQRWRSGALAPYEKAFALIVLLHWVAISAFPIWWAGHSVGPRFFTDVLPYLVFFLAFPVQLALDAPRQHRVLSSVLVVTAVFSILVHWRASITFDVHMWNSFPVNVDSAPERVWDWKDPQLLRAVPARFRSNPR</sequence>
<keyword evidence="1" id="KW-0812">Transmembrane</keyword>
<evidence type="ECO:0000256" key="1">
    <source>
        <dbReference type="SAM" id="Phobius"/>
    </source>
</evidence>
<feature type="transmembrane region" description="Helical" evidence="1">
    <location>
        <begin position="192"/>
        <end position="210"/>
    </location>
</feature>
<keyword evidence="1" id="KW-0472">Membrane</keyword>
<name>A0A7Y4K171_9BACT</name>